<dbReference type="InterPro" id="IPR003593">
    <property type="entry name" value="AAA+_ATPase"/>
</dbReference>
<dbReference type="FunFam" id="3.40.50.300:FF:000050">
    <property type="entry name" value="DNA repair protein RadA"/>
    <property type="match status" value="1"/>
</dbReference>
<evidence type="ECO:0000256" key="12">
    <source>
        <dbReference type="NCBIfam" id="TIGR00416"/>
    </source>
</evidence>
<dbReference type="EMBL" id="LAYJ01000068">
    <property type="protein sequence ID" value="KKI51564.1"/>
    <property type="molecule type" value="Genomic_DNA"/>
</dbReference>
<dbReference type="InterPro" id="IPR020568">
    <property type="entry name" value="Ribosomal_Su5_D2-typ_SF"/>
</dbReference>
<dbReference type="Gene3D" id="3.30.230.10">
    <property type="match status" value="1"/>
</dbReference>
<comment type="domain">
    <text evidence="11">The middle region has homology to RecA with ATPase motifs including the RadA KNRFG motif, while the C-terminus is homologous to Lon protease.</text>
</comment>
<evidence type="ECO:0000256" key="7">
    <source>
        <dbReference type="ARBA" id="ARBA00022840"/>
    </source>
</evidence>
<keyword evidence="16" id="KW-1185">Reference proteome</keyword>
<dbReference type="CDD" id="cd01121">
    <property type="entry name" value="RadA_SMS_N"/>
    <property type="match status" value="1"/>
</dbReference>
<comment type="function">
    <text evidence="11">Plays a role in repairing double-strand DNA breaks, probably involving stabilizing or processing branched DNA or blocked replication forks.</text>
</comment>
<dbReference type="PATRIC" id="fig|270498.16.peg.324"/>
<keyword evidence="8 11" id="KW-0346">Stress response</keyword>
<dbReference type="InterPro" id="IPR004504">
    <property type="entry name" value="DNA_repair_RadA"/>
</dbReference>
<evidence type="ECO:0000256" key="13">
    <source>
        <dbReference type="RuleBase" id="RU003555"/>
    </source>
</evidence>
<evidence type="ECO:0000256" key="4">
    <source>
        <dbReference type="ARBA" id="ARBA00022771"/>
    </source>
</evidence>
<comment type="caution">
    <text evidence="15">The sequence shown here is derived from an EMBL/GenBank/DDBJ whole genome shotgun (WGS) entry which is preliminary data.</text>
</comment>
<keyword evidence="6 13" id="KW-0862">Zinc</keyword>
<dbReference type="PRINTS" id="PR01874">
    <property type="entry name" value="DNAREPAIRADA"/>
</dbReference>
<dbReference type="SMART" id="SM00382">
    <property type="entry name" value="AAA"/>
    <property type="match status" value="1"/>
</dbReference>
<keyword evidence="9 11" id="KW-0238">DNA-binding</keyword>
<keyword evidence="7 11" id="KW-0067">ATP-binding</keyword>
<dbReference type="GO" id="GO:0016787">
    <property type="term" value="F:hydrolase activity"/>
    <property type="evidence" value="ECO:0007669"/>
    <property type="project" value="UniProtKB-KW"/>
</dbReference>
<dbReference type="Proteomes" id="UP000034076">
    <property type="component" value="Unassembled WGS sequence"/>
</dbReference>
<evidence type="ECO:0000256" key="10">
    <source>
        <dbReference type="ARBA" id="ARBA00023204"/>
    </source>
</evidence>
<dbReference type="GO" id="GO:0000725">
    <property type="term" value="P:recombinational repair"/>
    <property type="evidence" value="ECO:0007669"/>
    <property type="project" value="UniProtKB-UniRule"/>
</dbReference>
<gene>
    <name evidence="11" type="primary">radA</name>
    <name evidence="15" type="ORF">CHK_0730</name>
</gene>
<feature type="domain" description="RecA family profile 1" evidence="14">
    <location>
        <begin position="65"/>
        <end position="212"/>
    </location>
</feature>
<evidence type="ECO:0000256" key="6">
    <source>
        <dbReference type="ARBA" id="ARBA00022833"/>
    </source>
</evidence>
<protein>
    <recommendedName>
        <fullName evidence="11 12">DNA repair protein RadA</fullName>
    </recommendedName>
</protein>
<dbReference type="InterPro" id="IPR027417">
    <property type="entry name" value="P-loop_NTPase"/>
</dbReference>
<evidence type="ECO:0000256" key="1">
    <source>
        <dbReference type="ARBA" id="ARBA00022723"/>
    </source>
</evidence>
<organism evidence="15 16">
    <name type="scientific">Christensenella hongkongensis</name>
    <dbReference type="NCBI Taxonomy" id="270498"/>
    <lineage>
        <taxon>Bacteria</taxon>
        <taxon>Bacillati</taxon>
        <taxon>Bacillota</taxon>
        <taxon>Clostridia</taxon>
        <taxon>Christensenellales</taxon>
        <taxon>Christensenellaceae</taxon>
        <taxon>Christensenella</taxon>
    </lineage>
</organism>
<dbReference type="InterPro" id="IPR014721">
    <property type="entry name" value="Ribsml_uS5_D2-typ_fold_subgr"/>
</dbReference>
<dbReference type="HAMAP" id="MF_01498">
    <property type="entry name" value="RadA_bact"/>
    <property type="match status" value="1"/>
</dbReference>
<evidence type="ECO:0000256" key="3">
    <source>
        <dbReference type="ARBA" id="ARBA00022763"/>
    </source>
</evidence>
<keyword evidence="3 11" id="KW-0227">DNA damage</keyword>
<evidence type="ECO:0000256" key="11">
    <source>
        <dbReference type="HAMAP-Rule" id="MF_01498"/>
    </source>
</evidence>
<name>A0A0M2NGB0_9FIRM</name>
<dbReference type="PROSITE" id="PS50162">
    <property type="entry name" value="RECA_2"/>
    <property type="match status" value="1"/>
</dbReference>
<dbReference type="InterPro" id="IPR041166">
    <property type="entry name" value="Rubredoxin_2"/>
</dbReference>
<keyword evidence="1 11" id="KW-0479">Metal-binding</keyword>
<dbReference type="Gene3D" id="3.40.50.300">
    <property type="entry name" value="P-loop containing nucleotide triphosphate hydrolases"/>
    <property type="match status" value="1"/>
</dbReference>
<dbReference type="NCBIfam" id="TIGR00416">
    <property type="entry name" value="sms"/>
    <property type="match status" value="1"/>
</dbReference>
<keyword evidence="5" id="KW-0378">Hydrolase</keyword>
<evidence type="ECO:0000313" key="15">
    <source>
        <dbReference type="EMBL" id="KKI51564.1"/>
    </source>
</evidence>
<evidence type="ECO:0000256" key="9">
    <source>
        <dbReference type="ARBA" id="ARBA00023125"/>
    </source>
</evidence>
<dbReference type="GO" id="GO:0003684">
    <property type="term" value="F:damaged DNA binding"/>
    <property type="evidence" value="ECO:0007669"/>
    <property type="project" value="InterPro"/>
</dbReference>
<dbReference type="GO" id="GO:0005829">
    <property type="term" value="C:cytosol"/>
    <property type="evidence" value="ECO:0007669"/>
    <property type="project" value="TreeGrafter"/>
</dbReference>
<evidence type="ECO:0000256" key="8">
    <source>
        <dbReference type="ARBA" id="ARBA00023016"/>
    </source>
</evidence>
<dbReference type="PANTHER" id="PTHR32472">
    <property type="entry name" value="DNA REPAIR PROTEIN RADA"/>
    <property type="match status" value="1"/>
</dbReference>
<dbReference type="Pfam" id="PF13541">
    <property type="entry name" value="ChlI"/>
    <property type="match status" value="1"/>
</dbReference>
<dbReference type="InterPro" id="IPR020588">
    <property type="entry name" value="RecA_ATP-bd"/>
</dbReference>
<evidence type="ECO:0000259" key="14">
    <source>
        <dbReference type="PROSITE" id="PS50162"/>
    </source>
</evidence>
<dbReference type="Pfam" id="PF13481">
    <property type="entry name" value="AAA_25"/>
    <property type="match status" value="1"/>
</dbReference>
<evidence type="ECO:0000313" key="16">
    <source>
        <dbReference type="Proteomes" id="UP000034076"/>
    </source>
</evidence>
<dbReference type="GO" id="GO:0005524">
    <property type="term" value="F:ATP binding"/>
    <property type="evidence" value="ECO:0007669"/>
    <property type="project" value="UniProtKB-UniRule"/>
</dbReference>
<feature type="region of interest" description="Lon-protease-like" evidence="11">
    <location>
        <begin position="348"/>
        <end position="449"/>
    </location>
</feature>
<accession>A0A0M2NGB0</accession>
<dbReference type="SUPFAM" id="SSF54211">
    <property type="entry name" value="Ribosomal protein S5 domain 2-like"/>
    <property type="match status" value="1"/>
</dbReference>
<dbReference type="OrthoDB" id="9803906at2"/>
<comment type="function">
    <text evidence="13">DNA-dependent ATPase involved in processing of recombination intermediates, plays a role in repairing DNA breaks. Stimulates the branch migration of RecA-mediated strand transfer reactions, allowing the 3' invading strand to extend heteroduplex DNA faster. Binds ssDNA in the presence of ADP but not other nucleotides, has ATPase activity that is stimulated by ssDNA and various branched DNA structures, but inhibited by SSB. Does not have RecA's homology-searching function.</text>
</comment>
<sequence>MAKMKTQYVCSECGYMSAKWAGQCQGCGNWNTLIEEVVETAPAGRQRSAAAPARIVTFDKIPAESEKRFLTGIDEFDRVLGGGVVPGGVTLAGGEPGIGKSTLFLQVAKKLTAYGNALYVSGEESPSQIKMRAQRLGIADNIYMMAETEVGSILAGVEQLAPKFMIVDSIQTLYDANLSSAPGSVAQVRGCASRIAQAAKKMGMAVFIIGHVTKEGALAGPRVLEHLVDTVLYFEGERTSNLRILRAVKNRFGSTDEIGVFEMRDMGMMEVKNPTMLFEADFGQDLDGVSIFAATQGTRPMLLEIQALCSHTQLNIPRRLCSGIDANRLYMICAVLEKKIGLKLYNEDIFVNVAGGIKVREHAADLSMAISVVSSLRSLSVPRDTAFIGEIGLSGEIRHVAQLSKRISECAKMGVSRVFVPKQSIEKGMNAKIKIEGVSTLSDVLAKAF</sequence>
<keyword evidence="2 11" id="KW-0547">Nucleotide-binding</keyword>
<evidence type="ECO:0000256" key="5">
    <source>
        <dbReference type="ARBA" id="ARBA00022801"/>
    </source>
</evidence>
<feature type="short sequence motif" description="RadA KNRFG motif" evidence="11">
    <location>
        <begin position="249"/>
        <end position="253"/>
    </location>
</feature>
<keyword evidence="4 13" id="KW-0863">Zinc-finger</keyword>
<feature type="binding site" evidence="11">
    <location>
        <begin position="94"/>
        <end position="101"/>
    </location>
    <ligand>
        <name>ATP</name>
        <dbReference type="ChEBI" id="CHEBI:30616"/>
    </ligand>
</feature>
<proteinExistence type="inferred from homology"/>
<dbReference type="GO" id="GO:0008270">
    <property type="term" value="F:zinc ion binding"/>
    <property type="evidence" value="ECO:0007669"/>
    <property type="project" value="UniProtKB-KW"/>
</dbReference>
<keyword evidence="10 11" id="KW-0234">DNA repair</keyword>
<dbReference type="Pfam" id="PF18073">
    <property type="entry name" value="Zn_ribbon_LapB"/>
    <property type="match status" value="1"/>
</dbReference>
<dbReference type="SUPFAM" id="SSF52540">
    <property type="entry name" value="P-loop containing nucleoside triphosphate hydrolases"/>
    <property type="match status" value="1"/>
</dbReference>
<dbReference type="PANTHER" id="PTHR32472:SF10">
    <property type="entry name" value="DNA REPAIR PROTEIN RADA-LIKE PROTEIN"/>
    <property type="match status" value="1"/>
</dbReference>
<dbReference type="GO" id="GO:0140664">
    <property type="term" value="F:ATP-dependent DNA damage sensor activity"/>
    <property type="evidence" value="ECO:0007669"/>
    <property type="project" value="InterPro"/>
</dbReference>
<dbReference type="STRING" id="270498.CHK_0730"/>
<comment type="similarity">
    <text evidence="11 13">Belongs to the RecA family. RadA subfamily.</text>
</comment>
<dbReference type="AlphaFoldDB" id="A0A0M2NGB0"/>
<evidence type="ECO:0000256" key="2">
    <source>
        <dbReference type="ARBA" id="ARBA00022741"/>
    </source>
</evidence>
<reference evidence="15 16" key="1">
    <citation type="submission" date="2015-04" db="EMBL/GenBank/DDBJ databases">
        <title>Draft genome sequence of bacteremic isolate Catabacter hongkongensis type strain HKU16T.</title>
        <authorList>
            <person name="Lau S.K."/>
            <person name="Teng J.L."/>
            <person name="Huang Y."/>
            <person name="Curreem S.O."/>
            <person name="Tsui S.K."/>
            <person name="Woo P.C."/>
        </authorList>
    </citation>
    <scope>NUCLEOTIDE SEQUENCE [LARGE SCALE GENOMIC DNA]</scope>
    <source>
        <strain evidence="15 16">HKU16</strain>
    </source>
</reference>